<keyword evidence="7 11" id="KW-0418">Kinase</keyword>
<dbReference type="EC" id="2.7.1.50" evidence="11"/>
<keyword evidence="13" id="KW-1185">Reference proteome</keyword>
<evidence type="ECO:0000256" key="11">
    <source>
        <dbReference type="HAMAP-Rule" id="MF_00228"/>
    </source>
</evidence>
<gene>
    <name evidence="11 12" type="primary">thiM</name>
    <name evidence="12" type="ORF">H0486_12090</name>
</gene>
<proteinExistence type="inferred from homology"/>
<evidence type="ECO:0000256" key="6">
    <source>
        <dbReference type="ARBA" id="ARBA00022741"/>
    </source>
</evidence>
<dbReference type="Gene3D" id="3.40.1190.20">
    <property type="match status" value="1"/>
</dbReference>
<dbReference type="GO" id="GO:0009228">
    <property type="term" value="P:thiamine biosynthetic process"/>
    <property type="evidence" value="ECO:0007669"/>
    <property type="project" value="UniProtKB-KW"/>
</dbReference>
<dbReference type="HAMAP" id="MF_00228">
    <property type="entry name" value="Thz_kinase"/>
    <property type="match status" value="1"/>
</dbReference>
<evidence type="ECO:0000256" key="10">
    <source>
        <dbReference type="ARBA" id="ARBA00022977"/>
    </source>
</evidence>
<evidence type="ECO:0000256" key="1">
    <source>
        <dbReference type="ARBA" id="ARBA00001771"/>
    </source>
</evidence>
<reference evidence="12 13" key="1">
    <citation type="submission" date="2020-07" db="EMBL/GenBank/DDBJ databases">
        <title>Characterization and genome sequencing of isolate MD1, a novel member within the family Lachnospiraceae.</title>
        <authorList>
            <person name="Rettenmaier R."/>
            <person name="Di Bello L."/>
            <person name="Zinser C."/>
            <person name="Scheitz K."/>
            <person name="Liebl W."/>
            <person name="Zverlov V."/>
        </authorList>
    </citation>
    <scope>NUCLEOTIDE SEQUENCE [LARGE SCALE GENOMIC DNA]</scope>
    <source>
        <strain evidence="12 13">MD1</strain>
    </source>
</reference>
<dbReference type="SUPFAM" id="SSF53613">
    <property type="entry name" value="Ribokinase-like"/>
    <property type="match status" value="1"/>
</dbReference>
<evidence type="ECO:0000313" key="12">
    <source>
        <dbReference type="EMBL" id="MBB2183613.1"/>
    </source>
</evidence>
<keyword evidence="10 11" id="KW-0784">Thiamine biosynthesis</keyword>
<dbReference type="GO" id="GO:0004417">
    <property type="term" value="F:hydroxyethylthiazole kinase activity"/>
    <property type="evidence" value="ECO:0007669"/>
    <property type="project" value="UniProtKB-UniRule"/>
</dbReference>
<comment type="cofactor">
    <cofactor evidence="2 11">
        <name>Mg(2+)</name>
        <dbReference type="ChEBI" id="CHEBI:18420"/>
    </cofactor>
</comment>
<comment type="catalytic activity">
    <reaction evidence="1 11">
        <text>5-(2-hydroxyethyl)-4-methylthiazole + ATP = 4-methyl-5-(2-phosphooxyethyl)-thiazole + ADP + H(+)</text>
        <dbReference type="Rhea" id="RHEA:24212"/>
        <dbReference type="ChEBI" id="CHEBI:15378"/>
        <dbReference type="ChEBI" id="CHEBI:17957"/>
        <dbReference type="ChEBI" id="CHEBI:30616"/>
        <dbReference type="ChEBI" id="CHEBI:58296"/>
        <dbReference type="ChEBI" id="CHEBI:456216"/>
        <dbReference type="EC" id="2.7.1.50"/>
    </reaction>
</comment>
<organism evidence="12 13">
    <name type="scientific">Variimorphobacter saccharofermentans</name>
    <dbReference type="NCBI Taxonomy" id="2755051"/>
    <lineage>
        <taxon>Bacteria</taxon>
        <taxon>Bacillati</taxon>
        <taxon>Bacillota</taxon>
        <taxon>Clostridia</taxon>
        <taxon>Lachnospirales</taxon>
        <taxon>Lachnospiraceae</taxon>
        <taxon>Variimorphobacter</taxon>
    </lineage>
</organism>
<dbReference type="NCBIfam" id="NF006830">
    <property type="entry name" value="PRK09355.1"/>
    <property type="match status" value="1"/>
</dbReference>
<evidence type="ECO:0000256" key="9">
    <source>
        <dbReference type="ARBA" id="ARBA00022842"/>
    </source>
</evidence>
<protein>
    <recommendedName>
        <fullName evidence="11">Hydroxyethylthiazole kinase</fullName>
        <ecNumber evidence="11">2.7.1.50</ecNumber>
    </recommendedName>
    <alternativeName>
        <fullName evidence="11">4-methyl-5-beta-hydroxyethylthiazole kinase</fullName>
        <shortName evidence="11">TH kinase</shortName>
        <shortName evidence="11">Thz kinase</shortName>
    </alternativeName>
</protein>
<keyword evidence="9 11" id="KW-0460">Magnesium</keyword>
<keyword evidence="5 11" id="KW-0479">Metal-binding</keyword>
<dbReference type="Proteomes" id="UP000574276">
    <property type="component" value="Unassembled WGS sequence"/>
</dbReference>
<keyword evidence="4 11" id="KW-0808">Transferase</keyword>
<evidence type="ECO:0000256" key="2">
    <source>
        <dbReference type="ARBA" id="ARBA00001946"/>
    </source>
</evidence>
<feature type="binding site" evidence="11">
    <location>
        <position position="41"/>
    </location>
    <ligand>
        <name>substrate</name>
    </ligand>
</feature>
<accession>A0A839K122</accession>
<dbReference type="InterPro" id="IPR029056">
    <property type="entry name" value="Ribokinase-like"/>
</dbReference>
<dbReference type="RefSeq" id="WP_228353246.1">
    <property type="nucleotide sequence ID" value="NZ_JACEGA010000001.1"/>
</dbReference>
<dbReference type="CDD" id="cd01170">
    <property type="entry name" value="THZ_kinase"/>
    <property type="match status" value="1"/>
</dbReference>
<evidence type="ECO:0000256" key="7">
    <source>
        <dbReference type="ARBA" id="ARBA00022777"/>
    </source>
</evidence>
<evidence type="ECO:0000256" key="8">
    <source>
        <dbReference type="ARBA" id="ARBA00022840"/>
    </source>
</evidence>
<name>A0A839K122_9FIRM</name>
<dbReference type="GO" id="GO:0005524">
    <property type="term" value="F:ATP binding"/>
    <property type="evidence" value="ECO:0007669"/>
    <property type="project" value="UniProtKB-UniRule"/>
</dbReference>
<evidence type="ECO:0000313" key="13">
    <source>
        <dbReference type="Proteomes" id="UP000574276"/>
    </source>
</evidence>
<comment type="pathway">
    <text evidence="3 11">Cofactor biosynthesis; thiamine diphosphate biosynthesis; 4-methyl-5-(2-phosphoethyl)-thiazole from 5-(2-hydroxyethyl)-4-methylthiazole: step 1/1.</text>
</comment>
<dbReference type="GO" id="GO:0009229">
    <property type="term" value="P:thiamine diphosphate biosynthetic process"/>
    <property type="evidence" value="ECO:0007669"/>
    <property type="project" value="UniProtKB-UniRule"/>
</dbReference>
<dbReference type="GO" id="GO:0000287">
    <property type="term" value="F:magnesium ion binding"/>
    <property type="evidence" value="ECO:0007669"/>
    <property type="project" value="UniProtKB-UniRule"/>
</dbReference>
<dbReference type="PRINTS" id="PR01099">
    <property type="entry name" value="HYETHTZKNASE"/>
</dbReference>
<comment type="caution">
    <text evidence="12">The sequence shown here is derived from an EMBL/GenBank/DDBJ whole genome shotgun (WGS) entry which is preliminary data.</text>
</comment>
<feature type="binding site" evidence="11">
    <location>
        <position position="196"/>
    </location>
    <ligand>
        <name>substrate</name>
    </ligand>
</feature>
<evidence type="ECO:0000256" key="5">
    <source>
        <dbReference type="ARBA" id="ARBA00022723"/>
    </source>
</evidence>
<comment type="function">
    <text evidence="11">Catalyzes the phosphorylation of the hydroxyl group of 4-methyl-5-beta-hydroxyethylthiazole (THZ).</text>
</comment>
<feature type="binding site" evidence="11">
    <location>
        <position position="117"/>
    </location>
    <ligand>
        <name>ATP</name>
        <dbReference type="ChEBI" id="CHEBI:30616"/>
    </ligand>
</feature>
<dbReference type="PIRSF" id="PIRSF000513">
    <property type="entry name" value="Thz_kinase"/>
    <property type="match status" value="1"/>
</dbReference>
<evidence type="ECO:0000256" key="3">
    <source>
        <dbReference type="ARBA" id="ARBA00004868"/>
    </source>
</evidence>
<dbReference type="AlphaFoldDB" id="A0A839K122"/>
<feature type="binding site" evidence="11">
    <location>
        <position position="169"/>
    </location>
    <ligand>
        <name>ATP</name>
        <dbReference type="ChEBI" id="CHEBI:30616"/>
    </ligand>
</feature>
<keyword evidence="8 11" id="KW-0067">ATP-binding</keyword>
<dbReference type="InterPro" id="IPR000417">
    <property type="entry name" value="Hyethyz_kinase"/>
</dbReference>
<sequence>MLQEIHRNTQKLVPLVHNITNYVTANDCANITLACGGSPIMADDILEVEEVTAMSNALVINTGTLNERTVKAMFVAGRKANELELPVILDPVGVGATRLRSDTIMNLMKEVYFSVIRGNSSEIRAITGNGNTRGVDASLKEQITDVTVDEAIELAKWTSKRTGAVIVITGRIDLIADHDKVCLIRNGHPMMSRVTGTGCMLTSMIGSFCGANPDKLYEACISAVCAMGMAGEYAYEKIMERNEGTASYRQYIIDFISKMDDSLIEKGAKLEMR</sequence>
<dbReference type="Pfam" id="PF02110">
    <property type="entry name" value="HK"/>
    <property type="match status" value="1"/>
</dbReference>
<dbReference type="UniPathway" id="UPA00060">
    <property type="reaction ID" value="UER00139"/>
</dbReference>
<dbReference type="EMBL" id="JACEGA010000001">
    <property type="protein sequence ID" value="MBB2183613.1"/>
    <property type="molecule type" value="Genomic_DNA"/>
</dbReference>
<keyword evidence="6 11" id="KW-0547">Nucleotide-binding</keyword>
<evidence type="ECO:0000256" key="4">
    <source>
        <dbReference type="ARBA" id="ARBA00022679"/>
    </source>
</evidence>
<comment type="similarity">
    <text evidence="11">Belongs to the Thz kinase family.</text>
</comment>